<comment type="caution">
    <text evidence="1">The sequence shown here is derived from an EMBL/GenBank/DDBJ whole genome shotgun (WGS) entry which is preliminary data.</text>
</comment>
<accession>A0ACC0ZML0</accession>
<proteinExistence type="predicted"/>
<reference evidence="2" key="1">
    <citation type="journal article" date="2023" name="G3 (Bethesda)">
        <title>Genome assembly and association tests identify interacting loci associated with vigor, precocity, and sex in interspecific pistachio rootstocks.</title>
        <authorList>
            <person name="Palmer W."/>
            <person name="Jacygrad E."/>
            <person name="Sagayaradj S."/>
            <person name="Cavanaugh K."/>
            <person name="Han R."/>
            <person name="Bertier L."/>
            <person name="Beede B."/>
            <person name="Kafkas S."/>
            <person name="Golino D."/>
            <person name="Preece J."/>
            <person name="Michelmore R."/>
        </authorList>
    </citation>
    <scope>NUCLEOTIDE SEQUENCE [LARGE SCALE GENOMIC DNA]</scope>
</reference>
<dbReference type="EMBL" id="CM047736">
    <property type="protein sequence ID" value="KAJ0053868.1"/>
    <property type="molecule type" value="Genomic_DNA"/>
</dbReference>
<dbReference type="Proteomes" id="UP001163603">
    <property type="component" value="Chromosome 1"/>
</dbReference>
<sequence>MPKWPSDKTHLTYSFPSAVPVIDLEELRSIISRVFQKWADVSQFTFEEATGGARADLQIGFYRSDHGDGSPFDGPGNVLAHAFQPKIGLFHYDADESWSTNPNSNQVDLESVAVHEIGHLLGLGHSMDRNAIMFSEIPAGTVKRELNQDDINGIRALYS</sequence>
<protein>
    <submittedName>
        <fullName evidence="1">Uncharacterized protein</fullName>
    </submittedName>
</protein>
<evidence type="ECO:0000313" key="1">
    <source>
        <dbReference type="EMBL" id="KAJ0053868.1"/>
    </source>
</evidence>
<name>A0ACC0ZML0_9ROSI</name>
<evidence type="ECO:0000313" key="2">
    <source>
        <dbReference type="Proteomes" id="UP001163603"/>
    </source>
</evidence>
<organism evidence="1 2">
    <name type="scientific">Pistacia integerrima</name>
    <dbReference type="NCBI Taxonomy" id="434235"/>
    <lineage>
        <taxon>Eukaryota</taxon>
        <taxon>Viridiplantae</taxon>
        <taxon>Streptophyta</taxon>
        <taxon>Embryophyta</taxon>
        <taxon>Tracheophyta</taxon>
        <taxon>Spermatophyta</taxon>
        <taxon>Magnoliopsida</taxon>
        <taxon>eudicotyledons</taxon>
        <taxon>Gunneridae</taxon>
        <taxon>Pentapetalae</taxon>
        <taxon>rosids</taxon>
        <taxon>malvids</taxon>
        <taxon>Sapindales</taxon>
        <taxon>Anacardiaceae</taxon>
        <taxon>Pistacia</taxon>
    </lineage>
</organism>
<keyword evidence="2" id="KW-1185">Reference proteome</keyword>
<gene>
    <name evidence="1" type="ORF">Pint_02754</name>
</gene>